<dbReference type="PROSITE" id="PS51257">
    <property type="entry name" value="PROKAR_LIPOPROTEIN"/>
    <property type="match status" value="1"/>
</dbReference>
<feature type="signal peptide" evidence="1">
    <location>
        <begin position="1"/>
        <end position="18"/>
    </location>
</feature>
<keyword evidence="3" id="KW-1185">Reference proteome</keyword>
<reference evidence="2 3" key="1">
    <citation type="submission" date="2018-08" db="EMBL/GenBank/DDBJ databases">
        <title>Pallidiluteibacterium maritimus gen. nov., sp. nov., isolated from coastal sediment.</title>
        <authorList>
            <person name="Zhou L.Y."/>
        </authorList>
    </citation>
    <scope>NUCLEOTIDE SEQUENCE [LARGE SCALE GENOMIC DNA]</scope>
    <source>
        <strain evidence="2 3">XSD2</strain>
    </source>
</reference>
<evidence type="ECO:0000313" key="3">
    <source>
        <dbReference type="Proteomes" id="UP000265926"/>
    </source>
</evidence>
<dbReference type="EMBL" id="QWGR01000003">
    <property type="protein sequence ID" value="RIJ49514.1"/>
    <property type="molecule type" value="Genomic_DNA"/>
</dbReference>
<evidence type="ECO:0000256" key="1">
    <source>
        <dbReference type="SAM" id="SignalP"/>
    </source>
</evidence>
<accession>A0A399T3L9</accession>
<keyword evidence="1" id="KW-0732">Signal</keyword>
<keyword evidence="2" id="KW-0176">Collagen</keyword>
<comment type="caution">
    <text evidence="2">The sequence shown here is derived from an EMBL/GenBank/DDBJ whole genome shotgun (WGS) entry which is preliminary data.</text>
</comment>
<organism evidence="2 3">
    <name type="scientific">Maribellus luteus</name>
    <dbReference type="NCBI Taxonomy" id="2305463"/>
    <lineage>
        <taxon>Bacteria</taxon>
        <taxon>Pseudomonadati</taxon>
        <taxon>Bacteroidota</taxon>
        <taxon>Bacteroidia</taxon>
        <taxon>Marinilabiliales</taxon>
        <taxon>Prolixibacteraceae</taxon>
        <taxon>Maribellus</taxon>
    </lineage>
</organism>
<evidence type="ECO:0000313" key="2">
    <source>
        <dbReference type="EMBL" id="RIJ49514.1"/>
    </source>
</evidence>
<dbReference type="Proteomes" id="UP000265926">
    <property type="component" value="Unassembled WGS sequence"/>
</dbReference>
<gene>
    <name evidence="2" type="ORF">D1614_08225</name>
</gene>
<protein>
    <submittedName>
        <fullName evidence="2">Collagen-like protein</fullName>
    </submittedName>
</protein>
<sequence>MKKLANIFLLAAALLIAACEGPVGPIGPPGIPGEDGDSFLGTVFEMENIDFTPANGYSVIKNFPSNVDIYEDDVVLVYILWEQDNGLDVWRLMPQTVFIDDENLKGEIQYNFDYTLENVRVFLEFTIPENELRPAETDNQIFKVAIIPALFASQKNVDISDINSVINASNIQMKDLGALDLNNKILK</sequence>
<name>A0A399T3L9_9BACT</name>
<dbReference type="OrthoDB" id="1524444at2"/>
<dbReference type="RefSeq" id="WP_119437400.1">
    <property type="nucleotide sequence ID" value="NZ_QWGR01000003.1"/>
</dbReference>
<feature type="chain" id="PRO_5017441670" evidence="1">
    <location>
        <begin position="19"/>
        <end position="187"/>
    </location>
</feature>
<proteinExistence type="predicted"/>
<dbReference type="AlphaFoldDB" id="A0A399T3L9"/>